<evidence type="ECO:0000256" key="2">
    <source>
        <dbReference type="ARBA" id="ARBA00005307"/>
    </source>
</evidence>
<evidence type="ECO:0000256" key="8">
    <source>
        <dbReference type="ARBA" id="ARBA00022741"/>
    </source>
</evidence>
<dbReference type="Pfam" id="PF01920">
    <property type="entry name" value="Prefoldin_2"/>
    <property type="match status" value="1"/>
</dbReference>
<keyword evidence="11" id="KW-0460">Magnesium</keyword>
<dbReference type="EC" id="3.1.3.99" evidence="5"/>
<feature type="coiled-coil region" evidence="15">
    <location>
        <begin position="81"/>
        <end position="108"/>
    </location>
</feature>
<dbReference type="GO" id="GO:0006190">
    <property type="term" value="P:inosine salvage"/>
    <property type="evidence" value="ECO:0007669"/>
    <property type="project" value="InterPro"/>
</dbReference>
<evidence type="ECO:0000256" key="5">
    <source>
        <dbReference type="ARBA" id="ARBA00012894"/>
    </source>
</evidence>
<evidence type="ECO:0000256" key="11">
    <source>
        <dbReference type="ARBA" id="ARBA00022842"/>
    </source>
</evidence>
<gene>
    <name evidence="16" type="ORF">QBZ16_000376</name>
</gene>
<protein>
    <recommendedName>
        <fullName evidence="6">IMP-specific 5'-nucleotidase 1</fullName>
        <ecNumber evidence="5">3.1.3.99</ecNumber>
    </recommendedName>
</protein>
<dbReference type="SUPFAM" id="SSF56784">
    <property type="entry name" value="HAD-like"/>
    <property type="match status" value="1"/>
</dbReference>
<dbReference type="GO" id="GO:0005524">
    <property type="term" value="F:ATP binding"/>
    <property type="evidence" value="ECO:0007669"/>
    <property type="project" value="UniProtKB-KW"/>
</dbReference>
<dbReference type="InterPro" id="IPR009453">
    <property type="entry name" value="ISN1"/>
</dbReference>
<dbReference type="AlphaFoldDB" id="A0AAD9MN09"/>
<evidence type="ECO:0000256" key="7">
    <source>
        <dbReference type="ARBA" id="ARBA00022723"/>
    </source>
</evidence>
<dbReference type="SUPFAM" id="SSF46579">
    <property type="entry name" value="Prefoldin"/>
    <property type="match status" value="1"/>
</dbReference>
<comment type="similarity">
    <text evidence="2">Belongs to the ISN1 family.</text>
</comment>
<dbReference type="InterPro" id="IPR036412">
    <property type="entry name" value="HAD-like_sf"/>
</dbReference>
<reference evidence="16" key="1">
    <citation type="submission" date="2021-01" db="EMBL/GenBank/DDBJ databases">
        <authorList>
            <person name="Eckstrom K.M.E."/>
        </authorList>
    </citation>
    <scope>NUCLEOTIDE SEQUENCE</scope>
    <source>
        <strain evidence="16">UVCC 0001</strain>
    </source>
</reference>
<dbReference type="Pfam" id="PF06437">
    <property type="entry name" value="ISN1"/>
    <property type="match status" value="1"/>
</dbReference>
<keyword evidence="17" id="KW-1185">Reference proteome</keyword>
<comment type="similarity">
    <text evidence="3">Belongs to the prefoldin subunit beta family.</text>
</comment>
<evidence type="ECO:0000256" key="6">
    <source>
        <dbReference type="ARBA" id="ARBA00015544"/>
    </source>
</evidence>
<name>A0AAD9MN09_PROWI</name>
<dbReference type="GO" id="GO:0008253">
    <property type="term" value="F:5'-nucleotidase activity"/>
    <property type="evidence" value="ECO:0007669"/>
    <property type="project" value="InterPro"/>
</dbReference>
<keyword evidence="15" id="KW-0175">Coiled coil</keyword>
<keyword evidence="12" id="KW-0546">Nucleotide metabolism</keyword>
<evidence type="ECO:0000256" key="14">
    <source>
        <dbReference type="ARBA" id="ARBA00047413"/>
    </source>
</evidence>
<keyword evidence="13" id="KW-0143">Chaperone</keyword>
<dbReference type="InterPro" id="IPR002777">
    <property type="entry name" value="PFD_beta-like"/>
</dbReference>
<keyword evidence="9" id="KW-0378">Hydrolase</keyword>
<evidence type="ECO:0000256" key="15">
    <source>
        <dbReference type="SAM" id="Coils"/>
    </source>
</evidence>
<organism evidence="16 17">
    <name type="scientific">Prototheca wickerhamii</name>
    <dbReference type="NCBI Taxonomy" id="3111"/>
    <lineage>
        <taxon>Eukaryota</taxon>
        <taxon>Viridiplantae</taxon>
        <taxon>Chlorophyta</taxon>
        <taxon>core chlorophytes</taxon>
        <taxon>Trebouxiophyceae</taxon>
        <taxon>Chlorellales</taxon>
        <taxon>Chlorellaceae</taxon>
        <taxon>Prototheca</taxon>
    </lineage>
</organism>
<dbReference type="GO" id="GO:0009117">
    <property type="term" value="P:nucleotide metabolic process"/>
    <property type="evidence" value="ECO:0007669"/>
    <property type="project" value="UniProtKB-KW"/>
</dbReference>
<keyword evidence="8" id="KW-0547">Nucleotide-binding</keyword>
<dbReference type="InterPro" id="IPR009053">
    <property type="entry name" value="Prefoldin"/>
</dbReference>
<keyword evidence="7" id="KW-0479">Metal-binding</keyword>
<dbReference type="CDD" id="cd23163">
    <property type="entry name" value="Prefoldin_2"/>
    <property type="match status" value="1"/>
</dbReference>
<keyword evidence="10" id="KW-0067">ATP-binding</keyword>
<dbReference type="GO" id="GO:0071590">
    <property type="term" value="P:nicotinamide riboside biosynthetic process"/>
    <property type="evidence" value="ECO:0007669"/>
    <property type="project" value="TreeGrafter"/>
</dbReference>
<comment type="catalytic activity">
    <reaction evidence="14">
        <text>IMP + H2O = inosine + phosphate</text>
        <dbReference type="Rhea" id="RHEA:27718"/>
        <dbReference type="ChEBI" id="CHEBI:15377"/>
        <dbReference type="ChEBI" id="CHEBI:17596"/>
        <dbReference type="ChEBI" id="CHEBI:43474"/>
        <dbReference type="ChEBI" id="CHEBI:58053"/>
        <dbReference type="EC" id="3.1.3.99"/>
    </reaction>
</comment>
<dbReference type="PANTHER" id="PTHR28213">
    <property type="entry name" value="IMP-SPECIFIC 5'-NUCLEOTIDASE 1"/>
    <property type="match status" value="1"/>
</dbReference>
<evidence type="ECO:0000256" key="12">
    <source>
        <dbReference type="ARBA" id="ARBA00023080"/>
    </source>
</evidence>
<evidence type="ECO:0000256" key="9">
    <source>
        <dbReference type="ARBA" id="ARBA00022801"/>
    </source>
</evidence>
<sequence>MASGPELTNEQEIVMRFKQLLEERNALSSAAIERGTEVAEHDLVIRTLQPLDGSRKCYRLFGDVLVERTVSEVLPSVQEQKSNLASVLKAYEEQLDAKQKEVLAFQKKYNIRIKAGPSSKPDLGDLHGHGWQELLDNPDSEMFGTRARSASDAAVLRRKGHLKEQDKTCTGTHTCLEVMQKVERWAVDHHRSPKTSRLRRMVPSLGSFFTPLKLVQAFEEYDEFFALSRRHFIPPNFAELRHILNIAQIHASAPRLRLVTFDADGTLYADGAHMEHDNQMIEHVLDLMRCGVHVAIVTAAGYPGQPERFEQRFAGLLARLRRLPPRVVRRFHIMGGECNYLLAPAADGRLAFVPDDAWKSEEMAAWREADIEALLEAAERLLLEGAERLRLPVIRKERAVGVVPTAPTIYEVLEELALTVNAGLLSEESISLPFCAFNGGNDVFVDVGNKSLGLEALMRYIQVSPAEALHVGDRFTDSGNDVATRDCCSIIWVANPEETDFFIKLLLVDLERERRQRRERA</sequence>
<dbReference type="FunFam" id="1.10.287.370:FF:000002">
    <property type="entry name" value="Prefoldin subunit 2"/>
    <property type="match status" value="1"/>
</dbReference>
<dbReference type="Gene3D" id="1.10.287.370">
    <property type="match status" value="1"/>
</dbReference>
<comment type="subunit">
    <text evidence="4">Homotetramer.</text>
</comment>
<dbReference type="GO" id="GO:0051082">
    <property type="term" value="F:unfolded protein binding"/>
    <property type="evidence" value="ECO:0007669"/>
    <property type="project" value="InterPro"/>
</dbReference>
<dbReference type="GO" id="GO:0071592">
    <property type="term" value="P:nicotinic acid riboside biosynthetic process"/>
    <property type="evidence" value="ECO:0007669"/>
    <property type="project" value="TreeGrafter"/>
</dbReference>
<evidence type="ECO:0000313" key="16">
    <source>
        <dbReference type="EMBL" id="KAK2080523.1"/>
    </source>
</evidence>
<dbReference type="GO" id="GO:0000287">
    <property type="term" value="F:magnesium ion binding"/>
    <property type="evidence" value="ECO:0007669"/>
    <property type="project" value="InterPro"/>
</dbReference>
<dbReference type="Proteomes" id="UP001255856">
    <property type="component" value="Unassembled WGS sequence"/>
</dbReference>
<evidence type="ECO:0000256" key="10">
    <source>
        <dbReference type="ARBA" id="ARBA00022840"/>
    </source>
</evidence>
<evidence type="ECO:0000256" key="3">
    <source>
        <dbReference type="ARBA" id="ARBA00008045"/>
    </source>
</evidence>
<dbReference type="EMBL" id="JASFZW010000001">
    <property type="protein sequence ID" value="KAK2080523.1"/>
    <property type="molecule type" value="Genomic_DNA"/>
</dbReference>
<comment type="cofactor">
    <cofactor evidence="1">
        <name>Mg(2+)</name>
        <dbReference type="ChEBI" id="CHEBI:18420"/>
    </cofactor>
</comment>
<proteinExistence type="inferred from homology"/>
<evidence type="ECO:0000256" key="4">
    <source>
        <dbReference type="ARBA" id="ARBA00011881"/>
    </source>
</evidence>
<dbReference type="GO" id="GO:0016272">
    <property type="term" value="C:prefoldin complex"/>
    <property type="evidence" value="ECO:0007669"/>
    <property type="project" value="InterPro"/>
</dbReference>
<comment type="caution">
    <text evidence="16">The sequence shown here is derived from an EMBL/GenBank/DDBJ whole genome shotgun (WGS) entry which is preliminary data.</text>
</comment>
<evidence type="ECO:0000313" key="17">
    <source>
        <dbReference type="Proteomes" id="UP001255856"/>
    </source>
</evidence>
<accession>A0AAD9MN09</accession>
<evidence type="ECO:0000256" key="1">
    <source>
        <dbReference type="ARBA" id="ARBA00001946"/>
    </source>
</evidence>
<dbReference type="GO" id="GO:0009409">
    <property type="term" value="P:response to cold"/>
    <property type="evidence" value="ECO:0007669"/>
    <property type="project" value="UniProtKB-ARBA"/>
</dbReference>
<dbReference type="PANTHER" id="PTHR28213:SF1">
    <property type="entry name" value="IMP-SPECIFIC 5'-NUCLEOTIDASE 1"/>
    <property type="match status" value="1"/>
</dbReference>
<dbReference type="GO" id="GO:0006457">
    <property type="term" value="P:protein folding"/>
    <property type="evidence" value="ECO:0007669"/>
    <property type="project" value="InterPro"/>
</dbReference>
<evidence type="ECO:0000256" key="13">
    <source>
        <dbReference type="ARBA" id="ARBA00023186"/>
    </source>
</evidence>